<evidence type="ECO:0000256" key="5">
    <source>
        <dbReference type="ARBA" id="ARBA00022827"/>
    </source>
</evidence>
<evidence type="ECO:0000256" key="7">
    <source>
        <dbReference type="ARBA" id="ARBA00023098"/>
    </source>
</evidence>
<dbReference type="Pfam" id="PF00732">
    <property type="entry name" value="GMC_oxred_N"/>
    <property type="match status" value="1"/>
</dbReference>
<dbReference type="InterPro" id="IPR007867">
    <property type="entry name" value="GMC_OxRtase_C"/>
</dbReference>
<keyword evidence="10" id="KW-0413">Isomerase</keyword>
<dbReference type="EC" id="1.1.3.6" evidence="13"/>
<evidence type="ECO:0000256" key="13">
    <source>
        <dbReference type="ARBA" id="ARBA00049723"/>
    </source>
</evidence>
<comment type="pathway">
    <text evidence="12">Steroid metabolism; cholesterol degradation.</text>
</comment>
<proteinExistence type="inferred from homology"/>
<evidence type="ECO:0000256" key="6">
    <source>
        <dbReference type="ARBA" id="ARBA00023002"/>
    </source>
</evidence>
<dbReference type="SUPFAM" id="SSF51905">
    <property type="entry name" value="FAD/NAD(P)-binding domain"/>
    <property type="match status" value="1"/>
</dbReference>
<dbReference type="Proteomes" id="UP001596222">
    <property type="component" value="Unassembled WGS sequence"/>
</dbReference>
<evidence type="ECO:0000256" key="10">
    <source>
        <dbReference type="ARBA" id="ARBA00023235"/>
    </source>
</evidence>
<feature type="domain" description="Glucose-methanol-choline oxidoreductase C-terminal" evidence="18">
    <location>
        <begin position="509"/>
        <end position="566"/>
    </location>
</feature>
<dbReference type="Pfam" id="PF05199">
    <property type="entry name" value="GMC_oxred_C"/>
    <property type="match status" value="1"/>
</dbReference>
<protein>
    <recommendedName>
        <fullName evidence="14">Cholesterol oxidase</fullName>
        <ecNumber evidence="13">1.1.3.6</ecNumber>
        <ecNumber evidence="11">5.3.3.1</ecNumber>
    </recommendedName>
    <alternativeName>
        <fullName evidence="15">Cholesterol isomerase</fullName>
    </alternativeName>
</protein>
<comment type="caution">
    <text evidence="19">The sequence shown here is derived from an EMBL/GenBank/DDBJ whole genome shotgun (WGS) entry which is preliminary data.</text>
</comment>
<comment type="similarity">
    <text evidence="2">Belongs to the GMC oxidoreductase family.</text>
</comment>
<evidence type="ECO:0000259" key="16">
    <source>
        <dbReference type="Pfam" id="PF00732"/>
    </source>
</evidence>
<reference evidence="20" key="1">
    <citation type="journal article" date="2019" name="Int. J. Syst. Evol. Microbiol.">
        <title>The Global Catalogue of Microorganisms (GCM) 10K type strain sequencing project: providing services to taxonomists for standard genome sequencing and annotation.</title>
        <authorList>
            <consortium name="The Broad Institute Genomics Platform"/>
            <consortium name="The Broad Institute Genome Sequencing Center for Infectious Disease"/>
            <person name="Wu L."/>
            <person name="Ma J."/>
        </authorList>
    </citation>
    <scope>NUCLEOTIDE SEQUENCE [LARGE SCALE GENOMIC DNA]</scope>
    <source>
        <strain evidence="20">CGMCC 4.1641</strain>
    </source>
</reference>
<dbReference type="InterPro" id="IPR000172">
    <property type="entry name" value="GMC_OxRdtase_N"/>
</dbReference>
<keyword evidence="20" id="KW-1185">Reference proteome</keyword>
<dbReference type="RefSeq" id="WP_382048677.1">
    <property type="nucleotide sequence ID" value="NZ_JBHSKJ010000021.1"/>
</dbReference>
<gene>
    <name evidence="19" type="ORF">ACFPP6_29355</name>
</gene>
<evidence type="ECO:0000256" key="8">
    <source>
        <dbReference type="ARBA" id="ARBA00023166"/>
    </source>
</evidence>
<evidence type="ECO:0000256" key="15">
    <source>
        <dbReference type="ARBA" id="ARBA00049778"/>
    </source>
</evidence>
<evidence type="ECO:0000256" key="11">
    <source>
        <dbReference type="ARBA" id="ARBA00038856"/>
    </source>
</evidence>
<dbReference type="InterPro" id="IPR052542">
    <property type="entry name" value="Cholesterol_Oxidase"/>
</dbReference>
<sequence>MANDRLLSRPAVETADVVVVGSGFGGSVTAYRLAGGGRSVVVLERGKPYPPGSFPRTPAGMSRNFWDPSAGMHGLFDIWSFRGLEGVVSSGLGGGSLIYANVLLRKDERWFVHESPLPGGGYENWPLSRSDLDAHYDRVEDMLGATPYPYTDTPKTVAMHEAAGRLGLPVWRPPLAVSFAPRPGAAPVPGAQIAEPSYGNLHDLPRSTCRMCGECDVGCNFGSKNTLDHTYLSAARHHGADIRTRCEVRGFAPRPGGGYEVRYVVHEPGREGRPTATGKLPVHRIACRRLVLAAGTFGSTYLLLRNRAALRGISSTLGTRFCGNGDLLGLLLHATTTATDGDGDGTGPPGPRRLQSSTGTVITSAVRVGDELDEDGSQGRGFYIQDAGYPTFADWLSEAAQMPGSARRALAFALHRLRTRLGHDPQSNIGRQLSLLLGPAEFSDTSLPLLGMGRDVPDGRMSLRRGYLDIDWTVQTSLRYFERVRSVMRDLGEELGAEFRDNPLWWSHRVITVHPLGGAPMGRHPAEGVCDSFGEVFGFPGLYVLDGAALPGPVGANPSLTIAAFADRACDHILEQGPGPHSAAEVAADVPSEAPADLPAEALVPPGMTVEEVPQPAPAGGERPTGLSFTEEMEGHAALDVDDPEQGRDLGRQRKQRLAFRLTVTAHDVDRFVDDPAHPATLAGHADCDALGGRLPVEHGWFNLFTRDDDPARRRMLYRLHLRAPGGSPLTLVGRKDIHDDPGTDLWPDTTTLYVRLLAGHVQPDGDAGAAVLGAGVLTIRPADFVQQLTTFRATGPHPARALERFGRLFLGELWDVYGSRLRPPPGEPA</sequence>
<name>A0ABW0A547_9ACTN</name>
<keyword evidence="7" id="KW-0443">Lipid metabolism</keyword>
<keyword evidence="6" id="KW-0560">Oxidoreductase</keyword>
<feature type="domain" description="FAD-dependent oxidoreductase 2 FAD-binding" evidence="17">
    <location>
        <begin position="16"/>
        <end position="48"/>
    </location>
</feature>
<dbReference type="EC" id="5.3.3.1" evidence="11"/>
<keyword evidence="4" id="KW-0285">Flavoprotein</keyword>
<evidence type="ECO:0000256" key="14">
    <source>
        <dbReference type="ARBA" id="ARBA00049744"/>
    </source>
</evidence>
<accession>A0ABW0A547</accession>
<evidence type="ECO:0000256" key="3">
    <source>
        <dbReference type="ARBA" id="ARBA00022548"/>
    </source>
</evidence>
<evidence type="ECO:0000256" key="4">
    <source>
        <dbReference type="ARBA" id="ARBA00022630"/>
    </source>
</evidence>
<keyword evidence="9" id="KW-0753">Steroid metabolism</keyword>
<keyword evidence="3" id="KW-0153">Cholesterol metabolism</keyword>
<dbReference type="InterPro" id="IPR036188">
    <property type="entry name" value="FAD/NAD-bd_sf"/>
</dbReference>
<evidence type="ECO:0000259" key="17">
    <source>
        <dbReference type="Pfam" id="PF00890"/>
    </source>
</evidence>
<dbReference type="InterPro" id="IPR003953">
    <property type="entry name" value="FAD-dep_OxRdtase_2_FAD-bd"/>
</dbReference>
<dbReference type="PANTHER" id="PTHR47470">
    <property type="entry name" value="CHOLESTEROL OXIDASE"/>
    <property type="match status" value="1"/>
</dbReference>
<evidence type="ECO:0000259" key="18">
    <source>
        <dbReference type="Pfam" id="PF05199"/>
    </source>
</evidence>
<organism evidence="19 20">
    <name type="scientific">Streptomyces aureoversilis</name>
    <dbReference type="NCBI Taxonomy" id="67277"/>
    <lineage>
        <taxon>Bacteria</taxon>
        <taxon>Bacillati</taxon>
        <taxon>Actinomycetota</taxon>
        <taxon>Actinomycetes</taxon>
        <taxon>Kitasatosporales</taxon>
        <taxon>Streptomycetaceae</taxon>
        <taxon>Streptomyces</taxon>
    </lineage>
</organism>
<evidence type="ECO:0000256" key="1">
    <source>
        <dbReference type="ARBA" id="ARBA00001974"/>
    </source>
</evidence>
<dbReference type="EMBL" id="JBHSKJ010000021">
    <property type="protein sequence ID" value="MFC5148782.1"/>
    <property type="molecule type" value="Genomic_DNA"/>
</dbReference>
<evidence type="ECO:0000256" key="2">
    <source>
        <dbReference type="ARBA" id="ARBA00010790"/>
    </source>
</evidence>
<comment type="cofactor">
    <cofactor evidence="1">
        <name>FAD</name>
        <dbReference type="ChEBI" id="CHEBI:57692"/>
    </cofactor>
</comment>
<keyword evidence="8" id="KW-1207">Sterol metabolism</keyword>
<evidence type="ECO:0000256" key="9">
    <source>
        <dbReference type="ARBA" id="ARBA00023221"/>
    </source>
</evidence>
<dbReference type="Pfam" id="PF00890">
    <property type="entry name" value="FAD_binding_2"/>
    <property type="match status" value="1"/>
</dbReference>
<evidence type="ECO:0000313" key="19">
    <source>
        <dbReference type="EMBL" id="MFC5148782.1"/>
    </source>
</evidence>
<feature type="domain" description="Glucose-methanol-choline oxidoreductase N-terminal" evidence="16">
    <location>
        <begin position="208"/>
        <end position="305"/>
    </location>
</feature>
<evidence type="ECO:0000256" key="12">
    <source>
        <dbReference type="ARBA" id="ARBA00049645"/>
    </source>
</evidence>
<dbReference type="Gene3D" id="3.50.50.60">
    <property type="entry name" value="FAD/NAD(P)-binding domain"/>
    <property type="match status" value="3"/>
</dbReference>
<evidence type="ECO:0000313" key="20">
    <source>
        <dbReference type="Proteomes" id="UP001596222"/>
    </source>
</evidence>
<dbReference type="PANTHER" id="PTHR47470:SF1">
    <property type="entry name" value="FAD-DEPENDENT OXIDOREDUCTASE 2 FAD BINDING DOMAIN-CONTAINING PROTEIN"/>
    <property type="match status" value="1"/>
</dbReference>
<keyword evidence="5" id="KW-0274">FAD</keyword>